<protein>
    <recommendedName>
        <fullName evidence="1">Aminoglycoside phosphotransferase domain-containing protein</fullName>
    </recommendedName>
</protein>
<dbReference type="InterPro" id="IPR051678">
    <property type="entry name" value="AGP_Transferase"/>
</dbReference>
<evidence type="ECO:0000313" key="2">
    <source>
        <dbReference type="EMBL" id="CZT20525.1"/>
    </source>
</evidence>
<organism evidence="2 3">
    <name type="scientific">Ramularia collo-cygni</name>
    <dbReference type="NCBI Taxonomy" id="112498"/>
    <lineage>
        <taxon>Eukaryota</taxon>
        <taxon>Fungi</taxon>
        <taxon>Dikarya</taxon>
        <taxon>Ascomycota</taxon>
        <taxon>Pezizomycotina</taxon>
        <taxon>Dothideomycetes</taxon>
        <taxon>Dothideomycetidae</taxon>
        <taxon>Mycosphaerellales</taxon>
        <taxon>Mycosphaerellaceae</taxon>
        <taxon>Ramularia</taxon>
    </lineage>
</organism>
<dbReference type="OrthoDB" id="8300194at2759"/>
<dbReference type="EMBL" id="FJUY01000009">
    <property type="protein sequence ID" value="CZT20525.1"/>
    <property type="molecule type" value="Genomic_DNA"/>
</dbReference>
<dbReference type="CDD" id="cd05120">
    <property type="entry name" value="APH_ChoK_like"/>
    <property type="match status" value="1"/>
</dbReference>
<dbReference type="InterPro" id="IPR011009">
    <property type="entry name" value="Kinase-like_dom_sf"/>
</dbReference>
<accession>A0A2D3V1C0</accession>
<dbReference type="RefSeq" id="XP_023627414.1">
    <property type="nucleotide sequence ID" value="XM_023771646.1"/>
</dbReference>
<dbReference type="STRING" id="112498.A0A2D3V1C0"/>
<dbReference type="AlphaFoldDB" id="A0A2D3V1C0"/>
<dbReference type="PANTHER" id="PTHR21310">
    <property type="entry name" value="AMINOGLYCOSIDE PHOSPHOTRANSFERASE-RELATED-RELATED"/>
    <property type="match status" value="1"/>
</dbReference>
<keyword evidence="3" id="KW-1185">Reference proteome</keyword>
<reference evidence="2 3" key="1">
    <citation type="submission" date="2016-03" db="EMBL/GenBank/DDBJ databases">
        <authorList>
            <person name="Ploux O."/>
        </authorList>
    </citation>
    <scope>NUCLEOTIDE SEQUENCE [LARGE SCALE GENOMIC DNA]</scope>
    <source>
        <strain evidence="2 3">URUG2</strain>
    </source>
</reference>
<feature type="domain" description="Aminoglycoside phosphotransferase" evidence="1">
    <location>
        <begin position="48"/>
        <end position="238"/>
    </location>
</feature>
<dbReference type="Gene3D" id="3.90.1200.10">
    <property type="match status" value="1"/>
</dbReference>
<dbReference type="Pfam" id="PF01636">
    <property type="entry name" value="APH"/>
    <property type="match status" value="1"/>
</dbReference>
<dbReference type="PANTHER" id="PTHR21310:SF55">
    <property type="entry name" value="AMINOGLYCOSIDE PHOSPHOTRANSFERASE DOMAIN-CONTAINING PROTEIN"/>
    <property type="match status" value="1"/>
</dbReference>
<dbReference type="Proteomes" id="UP000225277">
    <property type="component" value="Unassembled WGS sequence"/>
</dbReference>
<proteinExistence type="predicted"/>
<dbReference type="SUPFAM" id="SSF56112">
    <property type="entry name" value="Protein kinase-like (PK-like)"/>
    <property type="match status" value="1"/>
</dbReference>
<sequence length="269" mass="30769">METLIQYSVVLLHSLACKRPFRQSVKYSGRVIFLTPTICIKSSPFTTLAEAHAMIFIKEHTSVPVPKVYMAFERKGRVYIVMERINGTMLACGWVHRSAASQAKILKDLKTMVEEWRRIPSPKGVGVANIDGGPIYDVRLPTESFWGPFDSVDKFHSRLRNGIDIEHLSESSPKGLLELAEFHAKASSVATTFTHGDLSSLNILCRGDQIVGIIDWETAGWFPSYWEYTTAWHVNPHNEFWQKEVDSFVEPWPEALEMEQIRRKYFGDF</sequence>
<evidence type="ECO:0000313" key="3">
    <source>
        <dbReference type="Proteomes" id="UP000225277"/>
    </source>
</evidence>
<gene>
    <name evidence="2" type="ORF">RCC_06385</name>
</gene>
<dbReference type="GeneID" id="35601522"/>
<dbReference type="InterPro" id="IPR002575">
    <property type="entry name" value="Aminoglycoside_PTrfase"/>
</dbReference>
<name>A0A2D3V1C0_9PEZI</name>
<evidence type="ECO:0000259" key="1">
    <source>
        <dbReference type="Pfam" id="PF01636"/>
    </source>
</evidence>